<name>A0A2U3PW27_9BRAD</name>
<gene>
    <name evidence="3" type="ORF">BRAD3257_2296</name>
</gene>
<dbReference type="GO" id="GO:0003677">
    <property type="term" value="F:DNA binding"/>
    <property type="evidence" value="ECO:0007669"/>
    <property type="project" value="InterPro"/>
</dbReference>
<dbReference type="GO" id="GO:0015074">
    <property type="term" value="P:DNA integration"/>
    <property type="evidence" value="ECO:0007669"/>
    <property type="project" value="InterPro"/>
</dbReference>
<accession>A0A2U3PW27</accession>
<reference evidence="3 4" key="1">
    <citation type="submission" date="2018-03" db="EMBL/GenBank/DDBJ databases">
        <authorList>
            <person name="Gully D."/>
        </authorList>
    </citation>
    <scope>NUCLEOTIDE SEQUENCE [LARGE SCALE GENOMIC DNA]</scope>
    <source>
        <strain evidence="3">ORS3257</strain>
    </source>
</reference>
<evidence type="ECO:0000256" key="1">
    <source>
        <dbReference type="ARBA" id="ARBA00023172"/>
    </source>
</evidence>
<organism evidence="3 4">
    <name type="scientific">Bradyrhizobium vignae</name>
    <dbReference type="NCBI Taxonomy" id="1549949"/>
    <lineage>
        <taxon>Bacteria</taxon>
        <taxon>Pseudomonadati</taxon>
        <taxon>Pseudomonadota</taxon>
        <taxon>Alphaproteobacteria</taxon>
        <taxon>Hyphomicrobiales</taxon>
        <taxon>Nitrobacteraceae</taxon>
        <taxon>Bradyrhizobium</taxon>
    </lineage>
</organism>
<evidence type="ECO:0000256" key="2">
    <source>
        <dbReference type="SAM" id="MobiDB-lite"/>
    </source>
</evidence>
<dbReference type="InterPro" id="IPR013762">
    <property type="entry name" value="Integrase-like_cat_sf"/>
</dbReference>
<protein>
    <submittedName>
        <fullName evidence="3">Uncharacterized protein</fullName>
    </submittedName>
</protein>
<dbReference type="GO" id="GO:0006310">
    <property type="term" value="P:DNA recombination"/>
    <property type="evidence" value="ECO:0007669"/>
    <property type="project" value="UniProtKB-KW"/>
</dbReference>
<dbReference type="EMBL" id="LS398110">
    <property type="protein sequence ID" value="SPP93372.1"/>
    <property type="molecule type" value="Genomic_DNA"/>
</dbReference>
<dbReference type="AlphaFoldDB" id="A0A2U3PW27"/>
<feature type="region of interest" description="Disordered" evidence="2">
    <location>
        <begin position="1"/>
        <end position="23"/>
    </location>
</feature>
<dbReference type="Proteomes" id="UP000246085">
    <property type="component" value="Chromosome BRAD3257"/>
</dbReference>
<evidence type="ECO:0000313" key="4">
    <source>
        <dbReference type="Proteomes" id="UP000246085"/>
    </source>
</evidence>
<keyword evidence="1" id="KW-0233">DNA recombination</keyword>
<sequence>MSTGETVAGPMAKGRCGRSRVKASRKTAPRCASELKRKVIVEFGRAGNGELAGLNQAIGTAISPGAECGCDLVQCFVGRLFRNAICGGARYMLGLAELALHVVPCLARYTFGRREELCGVDVDDVLEEDGIPYIFIRPNEHRTLKNPQSMRRVPLIGDVVRLGFLQYHALKKLGHKLLFPKLRAASDRTPLGDTFYGDWTKVQSVAGPTPPSRRRFSIRFARAEAPGIVRVELGQSPGRFLSRPSGREMEEQS</sequence>
<dbReference type="InterPro" id="IPR011010">
    <property type="entry name" value="DNA_brk_join_enz"/>
</dbReference>
<dbReference type="Gene3D" id="1.10.443.10">
    <property type="entry name" value="Intergrase catalytic core"/>
    <property type="match status" value="1"/>
</dbReference>
<proteinExistence type="predicted"/>
<evidence type="ECO:0000313" key="3">
    <source>
        <dbReference type="EMBL" id="SPP93372.1"/>
    </source>
</evidence>
<dbReference type="SUPFAM" id="SSF56349">
    <property type="entry name" value="DNA breaking-rejoining enzymes"/>
    <property type="match status" value="1"/>
</dbReference>
<dbReference type="KEGG" id="bvz:BRAD3257_2296"/>